<proteinExistence type="predicted"/>
<dbReference type="AlphaFoldDB" id="A0A0N4XNK6"/>
<evidence type="ECO:0000313" key="3">
    <source>
        <dbReference type="EMBL" id="VDL67697.1"/>
    </source>
</evidence>
<dbReference type="InterPro" id="IPR035940">
    <property type="entry name" value="CAP_sf"/>
</dbReference>
<evidence type="ECO:0000256" key="1">
    <source>
        <dbReference type="SAM" id="SignalP"/>
    </source>
</evidence>
<dbReference type="Proteomes" id="UP000271162">
    <property type="component" value="Unassembled WGS sequence"/>
</dbReference>
<keyword evidence="1" id="KW-0732">Signal</keyword>
<dbReference type="SMART" id="SM00198">
    <property type="entry name" value="SCP"/>
    <property type="match status" value="1"/>
</dbReference>
<evidence type="ECO:0000313" key="5">
    <source>
        <dbReference type="WBParaSite" id="NBR_0000410801-mRNA-1"/>
    </source>
</evidence>
<accession>A0A0N4XNK6</accession>
<dbReference type="EMBL" id="UYSL01007086">
    <property type="protein sequence ID" value="VDL67697.1"/>
    <property type="molecule type" value="Genomic_DNA"/>
</dbReference>
<evidence type="ECO:0000259" key="2">
    <source>
        <dbReference type="SMART" id="SM00198"/>
    </source>
</evidence>
<keyword evidence="4" id="KW-1185">Reference proteome</keyword>
<name>A0A0N4XNK6_NIPBR</name>
<dbReference type="WBParaSite" id="NBR_0000410801-mRNA-1">
    <property type="protein sequence ID" value="NBR_0000410801-mRNA-1"/>
    <property type="gene ID" value="NBR_0000410801"/>
</dbReference>
<sequence>MYLFAALTVVAVFSSGNSQHESNFTCSDASLKSDRQDWLSAHNSIRSSLALGNVVDDNGDTLSPASNMYTMIYDCGLEEKAKAYVDGCPTADYTGSESSNLDKAAEGTFLSASISDWTDLIYYNTWDFTKAVYDPAKVGSLGPFINVRLGTSP</sequence>
<reference evidence="3 4" key="2">
    <citation type="submission" date="2018-11" db="EMBL/GenBank/DDBJ databases">
        <authorList>
            <consortium name="Pathogen Informatics"/>
        </authorList>
    </citation>
    <scope>NUCLEOTIDE SEQUENCE [LARGE SCALE GENOMIC DNA]</scope>
</reference>
<organism evidence="5">
    <name type="scientific">Nippostrongylus brasiliensis</name>
    <name type="common">Rat hookworm</name>
    <dbReference type="NCBI Taxonomy" id="27835"/>
    <lineage>
        <taxon>Eukaryota</taxon>
        <taxon>Metazoa</taxon>
        <taxon>Ecdysozoa</taxon>
        <taxon>Nematoda</taxon>
        <taxon>Chromadorea</taxon>
        <taxon>Rhabditida</taxon>
        <taxon>Rhabditina</taxon>
        <taxon>Rhabditomorpha</taxon>
        <taxon>Strongyloidea</taxon>
        <taxon>Heligmosomidae</taxon>
        <taxon>Nippostrongylus</taxon>
    </lineage>
</organism>
<evidence type="ECO:0000313" key="4">
    <source>
        <dbReference type="Proteomes" id="UP000271162"/>
    </source>
</evidence>
<dbReference type="Gene3D" id="3.40.33.10">
    <property type="entry name" value="CAP"/>
    <property type="match status" value="1"/>
</dbReference>
<protein>
    <submittedName>
        <fullName evidence="5">SCP domain-containing protein</fullName>
    </submittedName>
</protein>
<dbReference type="SUPFAM" id="SSF55797">
    <property type="entry name" value="PR-1-like"/>
    <property type="match status" value="1"/>
</dbReference>
<feature type="domain" description="SCP" evidence="2">
    <location>
        <begin position="33"/>
        <end position="149"/>
    </location>
</feature>
<dbReference type="Pfam" id="PF00188">
    <property type="entry name" value="CAP"/>
    <property type="match status" value="1"/>
</dbReference>
<feature type="chain" id="PRO_5043124781" evidence="1">
    <location>
        <begin position="19"/>
        <end position="153"/>
    </location>
</feature>
<gene>
    <name evidence="3" type="ORF">NBR_LOCUS4108</name>
</gene>
<reference evidence="5" key="1">
    <citation type="submission" date="2017-02" db="UniProtKB">
        <authorList>
            <consortium name="WormBaseParasite"/>
        </authorList>
    </citation>
    <scope>IDENTIFICATION</scope>
</reference>
<feature type="signal peptide" evidence="1">
    <location>
        <begin position="1"/>
        <end position="18"/>
    </location>
</feature>
<dbReference type="CDD" id="cd05380">
    <property type="entry name" value="CAP_euk"/>
    <property type="match status" value="1"/>
</dbReference>
<dbReference type="InterPro" id="IPR014044">
    <property type="entry name" value="CAP_dom"/>
</dbReference>